<dbReference type="EMBL" id="BAABHK010000011">
    <property type="protein sequence ID" value="GAA4632590.1"/>
    <property type="molecule type" value="Genomic_DNA"/>
</dbReference>
<feature type="transmembrane region" description="Helical" evidence="5">
    <location>
        <begin position="6"/>
        <end position="25"/>
    </location>
</feature>
<evidence type="ECO:0000256" key="1">
    <source>
        <dbReference type="ARBA" id="ARBA00004141"/>
    </source>
</evidence>
<evidence type="ECO:0000313" key="6">
    <source>
        <dbReference type="EMBL" id="GAA4632590.1"/>
    </source>
</evidence>
<comment type="subcellular location">
    <subcellularLocation>
        <location evidence="1">Membrane</location>
        <topology evidence="1">Multi-pass membrane protein</topology>
    </subcellularLocation>
</comment>
<dbReference type="InterPro" id="IPR032808">
    <property type="entry name" value="DoxX"/>
</dbReference>
<keyword evidence="2 5" id="KW-0812">Transmembrane</keyword>
<gene>
    <name evidence="6" type="ORF">GCM10023196_066600</name>
</gene>
<evidence type="ECO:0000313" key="7">
    <source>
        <dbReference type="Proteomes" id="UP001501442"/>
    </source>
</evidence>
<evidence type="ECO:0000256" key="3">
    <source>
        <dbReference type="ARBA" id="ARBA00022989"/>
    </source>
</evidence>
<dbReference type="Pfam" id="PF13564">
    <property type="entry name" value="DoxX_2"/>
    <property type="match status" value="1"/>
</dbReference>
<dbReference type="RefSeq" id="WP_345435589.1">
    <property type="nucleotide sequence ID" value="NZ_BAABHK010000011.1"/>
</dbReference>
<evidence type="ECO:0000256" key="2">
    <source>
        <dbReference type="ARBA" id="ARBA00022692"/>
    </source>
</evidence>
<feature type="transmembrane region" description="Helical" evidence="5">
    <location>
        <begin position="37"/>
        <end position="63"/>
    </location>
</feature>
<keyword evidence="7" id="KW-1185">Reference proteome</keyword>
<keyword evidence="4 5" id="KW-0472">Membrane</keyword>
<evidence type="ECO:0000256" key="5">
    <source>
        <dbReference type="SAM" id="Phobius"/>
    </source>
</evidence>
<protein>
    <submittedName>
        <fullName evidence="6">DoxX family protein</fullName>
    </submittedName>
</protein>
<accession>A0ABP8UIX1</accession>
<evidence type="ECO:0000256" key="4">
    <source>
        <dbReference type="ARBA" id="ARBA00023136"/>
    </source>
</evidence>
<feature type="transmembrane region" description="Helical" evidence="5">
    <location>
        <begin position="94"/>
        <end position="114"/>
    </location>
</feature>
<organism evidence="6 7">
    <name type="scientific">Actinoallomurus vinaceus</name>
    <dbReference type="NCBI Taxonomy" id="1080074"/>
    <lineage>
        <taxon>Bacteria</taxon>
        <taxon>Bacillati</taxon>
        <taxon>Actinomycetota</taxon>
        <taxon>Actinomycetes</taxon>
        <taxon>Streptosporangiales</taxon>
        <taxon>Thermomonosporaceae</taxon>
        <taxon>Actinoallomurus</taxon>
    </lineage>
</organism>
<proteinExistence type="predicted"/>
<comment type="caution">
    <text evidence="6">The sequence shown here is derived from an EMBL/GenBank/DDBJ whole genome shotgun (WGS) entry which is preliminary data.</text>
</comment>
<sequence>MFVAYAIVGLLLAVALLFSAFAKLTRNKMIVEGMTSIGVPLGMFPFLAACEIAGAAGLVIGLWYGPLGVAAAIGVVLYFIGAAGAHLRKSDFKGLPNALVMLIVAAVVLTLRALSL</sequence>
<feature type="transmembrane region" description="Helical" evidence="5">
    <location>
        <begin position="69"/>
        <end position="87"/>
    </location>
</feature>
<keyword evidence="3 5" id="KW-1133">Transmembrane helix</keyword>
<name>A0ABP8UIX1_9ACTN</name>
<reference evidence="7" key="1">
    <citation type="journal article" date="2019" name="Int. J. Syst. Evol. Microbiol.">
        <title>The Global Catalogue of Microorganisms (GCM) 10K type strain sequencing project: providing services to taxonomists for standard genome sequencing and annotation.</title>
        <authorList>
            <consortium name="The Broad Institute Genomics Platform"/>
            <consortium name="The Broad Institute Genome Sequencing Center for Infectious Disease"/>
            <person name="Wu L."/>
            <person name="Ma J."/>
        </authorList>
    </citation>
    <scope>NUCLEOTIDE SEQUENCE [LARGE SCALE GENOMIC DNA]</scope>
    <source>
        <strain evidence="7">JCM 17939</strain>
    </source>
</reference>
<dbReference type="Proteomes" id="UP001501442">
    <property type="component" value="Unassembled WGS sequence"/>
</dbReference>